<dbReference type="GO" id="GO:0004222">
    <property type="term" value="F:metalloendopeptidase activity"/>
    <property type="evidence" value="ECO:0007669"/>
    <property type="project" value="UniProtKB-UniRule"/>
</dbReference>
<feature type="compositionally biased region" description="Gly residues" evidence="18">
    <location>
        <begin position="603"/>
        <end position="617"/>
    </location>
</feature>
<keyword evidence="20" id="KW-1185">Reference proteome</keyword>
<feature type="binding site" evidence="16">
    <location>
        <position position="249"/>
    </location>
    <ligand>
        <name>Zn(2+)</name>
        <dbReference type="ChEBI" id="CHEBI:29105"/>
        <note>catalytic</note>
    </ligand>
</feature>
<feature type="binding site" evidence="16">
    <location>
        <position position="245"/>
    </location>
    <ligand>
        <name>Zn(2+)</name>
        <dbReference type="ChEBI" id="CHEBI:29105"/>
        <note>catalytic</note>
    </ligand>
</feature>
<dbReference type="AlphaFoldDB" id="Q4DVX7"/>
<comment type="caution">
    <text evidence="19">The sequence shown here is derived from an EMBL/GenBank/DDBJ whole genome shotgun (WGS) entry which is preliminary data.</text>
</comment>
<evidence type="ECO:0000256" key="7">
    <source>
        <dbReference type="ARBA" id="ARBA00022801"/>
    </source>
</evidence>
<evidence type="ECO:0000256" key="15">
    <source>
        <dbReference type="PIRSR" id="PIRSR601577-1"/>
    </source>
</evidence>
<dbReference type="SUPFAM" id="SSF55486">
    <property type="entry name" value="Metalloproteases ('zincins'), catalytic domain"/>
    <property type="match status" value="1"/>
</dbReference>
<organism evidence="19 20">
    <name type="scientific">Trypanosoma cruzi (strain CL Brener)</name>
    <dbReference type="NCBI Taxonomy" id="353153"/>
    <lineage>
        <taxon>Eukaryota</taxon>
        <taxon>Discoba</taxon>
        <taxon>Euglenozoa</taxon>
        <taxon>Kinetoplastea</taxon>
        <taxon>Metakinetoplastina</taxon>
        <taxon>Trypanosomatida</taxon>
        <taxon>Trypanosomatidae</taxon>
        <taxon>Trypanosoma</taxon>
        <taxon>Schizotrypanum</taxon>
    </lineage>
</organism>
<evidence type="ECO:0000256" key="14">
    <source>
        <dbReference type="ARBA" id="ARBA00023180"/>
    </source>
</evidence>
<dbReference type="GO" id="GO:0007155">
    <property type="term" value="P:cell adhesion"/>
    <property type="evidence" value="ECO:0007669"/>
    <property type="project" value="UniProtKB-KW"/>
</dbReference>
<evidence type="ECO:0000256" key="11">
    <source>
        <dbReference type="ARBA" id="ARBA00023136"/>
    </source>
</evidence>
<evidence type="ECO:0000256" key="16">
    <source>
        <dbReference type="PIRSR" id="PIRSR601577-2"/>
    </source>
</evidence>
<dbReference type="Gene3D" id="3.90.132.10">
    <property type="entry name" value="Leishmanolysin , domain 2"/>
    <property type="match status" value="1"/>
</dbReference>
<protein>
    <recommendedName>
        <fullName evidence="17">Leishmanolysin-like peptidase</fullName>
        <ecNumber evidence="17">3.4.24.-</ecNumber>
    </recommendedName>
</protein>
<evidence type="ECO:0000256" key="5">
    <source>
        <dbReference type="ARBA" id="ARBA00022723"/>
    </source>
</evidence>
<keyword evidence="6 17" id="KW-0732">Signal</keyword>
<keyword evidence="12" id="KW-0865">Zymogen</keyword>
<dbReference type="GO" id="GO:0005737">
    <property type="term" value="C:cytoplasm"/>
    <property type="evidence" value="ECO:0007669"/>
    <property type="project" value="TreeGrafter"/>
</dbReference>
<evidence type="ECO:0000256" key="9">
    <source>
        <dbReference type="ARBA" id="ARBA00022889"/>
    </source>
</evidence>
<evidence type="ECO:0000313" key="20">
    <source>
        <dbReference type="Proteomes" id="UP000002296"/>
    </source>
</evidence>
<feature type="active site" evidence="15">
    <location>
        <position position="246"/>
    </location>
</feature>
<evidence type="ECO:0000256" key="6">
    <source>
        <dbReference type="ARBA" id="ARBA00022729"/>
    </source>
</evidence>
<dbReference type="InterPro" id="IPR001577">
    <property type="entry name" value="Peptidase_M8"/>
</dbReference>
<evidence type="ECO:0000256" key="13">
    <source>
        <dbReference type="ARBA" id="ARBA00023157"/>
    </source>
</evidence>
<keyword evidence="14" id="KW-0325">Glycoprotein</keyword>
<accession>Q4DVX7</accession>
<reference evidence="19 20" key="1">
    <citation type="journal article" date="2005" name="Science">
        <title>The genome sequence of Trypanosoma cruzi, etiologic agent of Chagas disease.</title>
        <authorList>
            <person name="El-Sayed N.M."/>
            <person name="Myler P.J."/>
            <person name="Bartholomeu D.C."/>
            <person name="Nilsson D."/>
            <person name="Aggarwal G."/>
            <person name="Tran A.N."/>
            <person name="Ghedin E."/>
            <person name="Worthey E.A."/>
            <person name="Delcher A.L."/>
            <person name="Blandin G."/>
            <person name="Westenberger S.J."/>
            <person name="Caler E."/>
            <person name="Cerqueira G.C."/>
            <person name="Branche C."/>
            <person name="Haas B."/>
            <person name="Anupama A."/>
            <person name="Arner E."/>
            <person name="Aslund L."/>
            <person name="Attipoe P."/>
            <person name="Bontempi E."/>
            <person name="Bringaud F."/>
            <person name="Burton P."/>
            <person name="Cadag E."/>
            <person name="Campbell D.A."/>
            <person name="Carrington M."/>
            <person name="Crabtree J."/>
            <person name="Darban H."/>
            <person name="da Silveira J.F."/>
            <person name="de Jong P."/>
            <person name="Edwards K."/>
            <person name="Englund P.T."/>
            <person name="Fazelina G."/>
            <person name="Feldblyum T."/>
            <person name="Ferella M."/>
            <person name="Frasch A.C."/>
            <person name="Gull K."/>
            <person name="Horn D."/>
            <person name="Hou L."/>
            <person name="Huang Y."/>
            <person name="Kindlund E."/>
            <person name="Klingbeil M."/>
            <person name="Kluge S."/>
            <person name="Koo H."/>
            <person name="Lacerda D."/>
            <person name="Levin M.J."/>
            <person name="Lorenzi H."/>
            <person name="Louie T."/>
            <person name="Machado C.R."/>
            <person name="McCulloch R."/>
            <person name="McKenna A."/>
            <person name="Mizuno Y."/>
            <person name="Mottram J.C."/>
            <person name="Nelson S."/>
            <person name="Ochaya S."/>
            <person name="Osoegawa K."/>
            <person name="Pai G."/>
            <person name="Parsons M."/>
            <person name="Pentony M."/>
            <person name="Pettersson U."/>
            <person name="Pop M."/>
            <person name="Ramirez J.L."/>
            <person name="Rinta J."/>
            <person name="Robertson L."/>
            <person name="Salzberg S.L."/>
            <person name="Sanchez D.O."/>
            <person name="Seyler A."/>
            <person name="Sharma R."/>
            <person name="Shetty J."/>
            <person name="Simpson A.J."/>
            <person name="Sisk E."/>
            <person name="Tammi M.T."/>
            <person name="Tarleton R."/>
            <person name="Teixeira S."/>
            <person name="Van Aken S."/>
            <person name="Vogt C."/>
            <person name="Ward P.N."/>
            <person name="Wickstead B."/>
            <person name="Wortman J."/>
            <person name="White O."/>
            <person name="Fraser C.M."/>
            <person name="Stuart K.D."/>
            <person name="Andersson B."/>
        </authorList>
    </citation>
    <scope>NUCLEOTIDE SEQUENCE [LARGE SCALE GENOMIC DNA]</scope>
    <source>
        <strain evidence="19 20">CL Brener</strain>
    </source>
</reference>
<keyword evidence="10 16" id="KW-0482">Metalloprotease</keyword>
<dbReference type="InParanoid" id="Q4DVX7"/>
<dbReference type="SMR" id="Q4DVX7"/>
<keyword evidence="8 16" id="KW-0862">Zinc</keyword>
<feature type="binding site" evidence="16">
    <location>
        <position position="315"/>
    </location>
    <ligand>
        <name>Zn(2+)</name>
        <dbReference type="ChEBI" id="CHEBI:29105"/>
        <note>catalytic</note>
    </ligand>
</feature>
<feature type="chain" id="PRO_5023972626" description="Leishmanolysin-like peptidase" evidence="17">
    <location>
        <begin position="34"/>
        <end position="705"/>
    </location>
</feature>
<keyword evidence="4 17" id="KW-0645">Protease</keyword>
<dbReference type="PANTHER" id="PTHR10942:SF0">
    <property type="entry name" value="LEISHMANOLYSIN-LIKE PEPTIDASE"/>
    <property type="match status" value="1"/>
</dbReference>
<dbReference type="Gene3D" id="2.30.34.10">
    <property type="entry name" value="Leishmanolysin domain 4"/>
    <property type="match status" value="1"/>
</dbReference>
<dbReference type="GO" id="GO:0016020">
    <property type="term" value="C:membrane"/>
    <property type="evidence" value="ECO:0007669"/>
    <property type="project" value="UniProtKB-SubCell"/>
</dbReference>
<sequence length="705" mass="76191">MQFTQVMRQQRHDTPLFPLAVLLLMCCASGCVAAAPATQYRCGFDVVMRRSGRLPTAVVREVPRKGQGAMQAYTVATQDDDSGWEPIRMAASTEDLERGTNKRKKYCEEGEDECYNALGQRVSCKAEHFLTEAKKQLCTGKILPGAVKVHAERLLVKPTGGTITVPRAMNGPCSHFMVPTRHKSDGVPNADFIIYAAARPSGTDSRAVWAATCNTLTDFCPSIGAMNFDQKYLTDTAWSVRVAAHEIAHALWFSQECMEKKSLVKKRERSVRGTHRRMVAGNHVQEKTKAHFGCETLEGMVLEDEDGPREKEIPHWKGRHARDELMAPAVGAGYYTALTMAVFADMGYYRVNWNMAKPMSWGHRSACDFLVKKCNTTDNLAAKYPQMFCDATDTETLRCTSDRRHVGMCTASIVEGKGSLVDKDVCPVVSLEFHEISSGTTYRTCSDENVDYLRGSLTGGGSWCLDAELLETKDGDGHKSVKGVCAQVSCEEGTVRMRHLGSSGFQPCPEDTDIPVTLKYFQKDGKIKCPTYGEVCTIAANGSSLVVPSALVGRQGDEQEEEAEESAVASGSPSPENTRPQLSPVASGASIEKEPPGASAAGVAGGGLHAGPRGDPGCGPKVGTTLSGEGGDLAVEAREPTEPPAPTLFFFCAITRRGRCTSEGRPAGGLPSGGSQCLRACHSDSVRQRRRFSGDTRCVGTAGRQ</sequence>
<evidence type="ECO:0000256" key="12">
    <source>
        <dbReference type="ARBA" id="ARBA00023145"/>
    </source>
</evidence>
<comment type="subcellular location">
    <subcellularLocation>
        <location evidence="2">Membrane</location>
    </subcellularLocation>
</comment>
<comment type="cofactor">
    <cofactor evidence="16 17">
        <name>Zn(2+)</name>
        <dbReference type="ChEBI" id="CHEBI:29105"/>
    </cofactor>
    <text evidence="16 17">Binds 1 zinc ion per subunit.</text>
</comment>
<gene>
    <name evidence="19" type="ORF">Tc00.1047053510013.120</name>
</gene>
<dbReference type="Pfam" id="PF01457">
    <property type="entry name" value="Peptidase_M8"/>
    <property type="match status" value="1"/>
</dbReference>
<dbReference type="KEGG" id="tcr:510013.120"/>
<evidence type="ECO:0000256" key="8">
    <source>
        <dbReference type="ARBA" id="ARBA00022833"/>
    </source>
</evidence>
<dbReference type="FunFam" id="3.90.132.10:FF:000001">
    <property type="entry name" value="leishmanolysin-like peptidase isoform X2"/>
    <property type="match status" value="1"/>
</dbReference>
<evidence type="ECO:0000256" key="2">
    <source>
        <dbReference type="ARBA" id="ARBA00004370"/>
    </source>
</evidence>
<dbReference type="Proteomes" id="UP000002296">
    <property type="component" value="Unassembled WGS sequence"/>
</dbReference>
<dbReference type="PRINTS" id="PR00782">
    <property type="entry name" value="LSHMANOLYSIN"/>
</dbReference>
<feature type="compositionally biased region" description="Low complexity" evidence="18">
    <location>
        <begin position="566"/>
        <end position="576"/>
    </location>
</feature>
<dbReference type="eggNOG" id="KOG2556">
    <property type="taxonomic scope" value="Eukaryota"/>
</dbReference>
<feature type="region of interest" description="Disordered" evidence="18">
    <location>
        <begin position="553"/>
        <end position="629"/>
    </location>
</feature>
<keyword evidence="9" id="KW-0130">Cell adhesion</keyword>
<feature type="signal peptide" evidence="17">
    <location>
        <begin position="1"/>
        <end position="33"/>
    </location>
</feature>
<dbReference type="PaxDb" id="353153-Q4DVX7"/>
<dbReference type="Gene3D" id="3.10.170.20">
    <property type="match status" value="1"/>
</dbReference>
<proteinExistence type="inferred from homology"/>
<dbReference type="PANTHER" id="PTHR10942">
    <property type="entry name" value="LEISHMANOLYSIN-LIKE PEPTIDASE"/>
    <property type="match status" value="1"/>
</dbReference>
<dbReference type="GO" id="GO:0006508">
    <property type="term" value="P:proteolysis"/>
    <property type="evidence" value="ECO:0007669"/>
    <property type="project" value="UniProtKB-KW"/>
</dbReference>
<keyword evidence="13" id="KW-1015">Disulfide bond</keyword>
<keyword evidence="11" id="KW-0472">Membrane</keyword>
<dbReference type="RefSeq" id="XP_818523.1">
    <property type="nucleotide sequence ID" value="XM_813430.1"/>
</dbReference>
<evidence type="ECO:0000256" key="17">
    <source>
        <dbReference type="RuleBase" id="RU366077"/>
    </source>
</evidence>
<dbReference type="EMBL" id="AAHK01000137">
    <property type="protein sequence ID" value="EAN96672.1"/>
    <property type="molecule type" value="Genomic_DNA"/>
</dbReference>
<name>Q4DVX7_TRYCC</name>
<comment type="similarity">
    <text evidence="3 17">Belongs to the peptidase M8 family.</text>
</comment>
<dbReference type="EC" id="3.4.24.-" evidence="17"/>
<evidence type="ECO:0000313" key="19">
    <source>
        <dbReference type="EMBL" id="EAN96672.1"/>
    </source>
</evidence>
<dbReference type="GeneID" id="3550801"/>
<evidence type="ECO:0000256" key="4">
    <source>
        <dbReference type="ARBA" id="ARBA00022670"/>
    </source>
</evidence>
<dbReference type="Gene3D" id="2.10.55.10">
    <property type="entry name" value="Leishmanolysin domain 3"/>
    <property type="match status" value="1"/>
</dbReference>
<keyword evidence="5 16" id="KW-0479">Metal-binding</keyword>
<keyword evidence="7 17" id="KW-0378">Hydrolase</keyword>
<evidence type="ECO:0000256" key="3">
    <source>
        <dbReference type="ARBA" id="ARBA00005860"/>
    </source>
</evidence>
<dbReference type="GO" id="GO:0046872">
    <property type="term" value="F:metal ion binding"/>
    <property type="evidence" value="ECO:0007669"/>
    <property type="project" value="UniProtKB-KW"/>
</dbReference>
<comment type="catalytic activity">
    <reaction evidence="1">
        <text>Preference for hydrophobic residues at P1 and P1' and basic residues at P2' and P3'. A model nonapeptide is cleaved at -Ala-Tyr-|-Leu-Lys-Lys-.</text>
        <dbReference type="EC" id="3.4.24.36"/>
    </reaction>
</comment>
<evidence type="ECO:0000256" key="10">
    <source>
        <dbReference type="ARBA" id="ARBA00023049"/>
    </source>
</evidence>
<evidence type="ECO:0000256" key="1">
    <source>
        <dbReference type="ARBA" id="ARBA00001249"/>
    </source>
</evidence>
<evidence type="ECO:0000256" key="18">
    <source>
        <dbReference type="SAM" id="MobiDB-lite"/>
    </source>
</evidence>